<dbReference type="Gene3D" id="1.10.287.950">
    <property type="entry name" value="Methyl-accepting chemotaxis protein"/>
    <property type="match status" value="1"/>
</dbReference>
<name>A0A840ZJA7_9HYPH</name>
<dbReference type="SMART" id="SM00283">
    <property type="entry name" value="MA"/>
    <property type="match status" value="1"/>
</dbReference>
<dbReference type="SUPFAM" id="SSF58104">
    <property type="entry name" value="Methyl-accepting chemotaxis protein (MCP) signaling domain"/>
    <property type="match status" value="1"/>
</dbReference>
<accession>A0A840ZJA7</accession>
<dbReference type="Gene3D" id="3.30.450.20">
    <property type="entry name" value="PAS domain"/>
    <property type="match status" value="2"/>
</dbReference>
<dbReference type="EMBL" id="JACHOP010000005">
    <property type="protein sequence ID" value="MBB5756913.1"/>
    <property type="molecule type" value="Genomic_DNA"/>
</dbReference>
<keyword evidence="2" id="KW-0807">Transducer</keyword>
<dbReference type="PROSITE" id="PS50112">
    <property type="entry name" value="PAS"/>
    <property type="match status" value="1"/>
</dbReference>
<evidence type="ECO:0000259" key="5">
    <source>
        <dbReference type="PROSITE" id="PS50113"/>
    </source>
</evidence>
<dbReference type="NCBIfam" id="TIGR00229">
    <property type="entry name" value="sensory_box"/>
    <property type="match status" value="2"/>
</dbReference>
<dbReference type="PANTHER" id="PTHR24422">
    <property type="entry name" value="CHEMOTAXIS PROTEIN METHYLTRANSFERASE"/>
    <property type="match status" value="1"/>
</dbReference>
<dbReference type="SMART" id="SM00091">
    <property type="entry name" value="PAS"/>
    <property type="match status" value="2"/>
</dbReference>
<feature type="domain" description="PAC" evidence="5">
    <location>
        <begin position="202"/>
        <end position="254"/>
    </location>
</feature>
<feature type="domain" description="PAC" evidence="5">
    <location>
        <begin position="80"/>
        <end position="132"/>
    </location>
</feature>
<evidence type="ECO:0000259" key="4">
    <source>
        <dbReference type="PROSITE" id="PS50112"/>
    </source>
</evidence>
<organism evidence="7 8">
    <name type="scientific">Methylorubrum rhodinum</name>
    <dbReference type="NCBI Taxonomy" id="29428"/>
    <lineage>
        <taxon>Bacteria</taxon>
        <taxon>Pseudomonadati</taxon>
        <taxon>Pseudomonadota</taxon>
        <taxon>Alphaproteobacteria</taxon>
        <taxon>Hyphomicrobiales</taxon>
        <taxon>Methylobacteriaceae</taxon>
        <taxon>Methylorubrum</taxon>
    </lineage>
</organism>
<dbReference type="InterPro" id="IPR001610">
    <property type="entry name" value="PAC"/>
</dbReference>
<dbReference type="InterPro" id="IPR035965">
    <property type="entry name" value="PAS-like_dom_sf"/>
</dbReference>
<dbReference type="InterPro" id="IPR004089">
    <property type="entry name" value="MCPsignal_dom"/>
</dbReference>
<dbReference type="AlphaFoldDB" id="A0A840ZJA7"/>
<dbReference type="InterPro" id="IPR050903">
    <property type="entry name" value="Bact_Chemotaxis_MeTrfase"/>
</dbReference>
<evidence type="ECO:0000313" key="8">
    <source>
        <dbReference type="Proteomes" id="UP000583454"/>
    </source>
</evidence>
<dbReference type="Proteomes" id="UP000583454">
    <property type="component" value="Unassembled WGS sequence"/>
</dbReference>
<dbReference type="CDD" id="cd00130">
    <property type="entry name" value="PAS"/>
    <property type="match status" value="2"/>
</dbReference>
<dbReference type="InterPro" id="IPR013655">
    <property type="entry name" value="PAS_fold_3"/>
</dbReference>
<dbReference type="GO" id="GO:0006935">
    <property type="term" value="P:chemotaxis"/>
    <property type="evidence" value="ECO:0007669"/>
    <property type="project" value="InterPro"/>
</dbReference>
<dbReference type="SUPFAM" id="SSF55785">
    <property type="entry name" value="PYP-like sensor domain (PAS domain)"/>
    <property type="match status" value="2"/>
</dbReference>
<dbReference type="GO" id="GO:0016020">
    <property type="term" value="C:membrane"/>
    <property type="evidence" value="ECO:0007669"/>
    <property type="project" value="InterPro"/>
</dbReference>
<feature type="domain" description="Methyl-accepting transducer" evidence="3">
    <location>
        <begin position="255"/>
        <end position="484"/>
    </location>
</feature>
<keyword evidence="8" id="KW-1185">Reference proteome</keyword>
<dbReference type="GO" id="GO:0004888">
    <property type="term" value="F:transmembrane signaling receptor activity"/>
    <property type="evidence" value="ECO:0007669"/>
    <property type="project" value="InterPro"/>
</dbReference>
<dbReference type="GO" id="GO:0007165">
    <property type="term" value="P:signal transduction"/>
    <property type="evidence" value="ECO:0007669"/>
    <property type="project" value="UniProtKB-KW"/>
</dbReference>
<protein>
    <submittedName>
        <fullName evidence="7">Methyl-accepting chemotaxis protein</fullName>
    </submittedName>
</protein>
<dbReference type="PANTHER" id="PTHR24422:SF10">
    <property type="entry name" value="CHEMOTAXIS PROTEIN METHYLTRANSFERASE 2"/>
    <property type="match status" value="1"/>
</dbReference>
<reference evidence="7 8" key="1">
    <citation type="submission" date="2020-08" db="EMBL/GenBank/DDBJ databases">
        <title>Genomic Encyclopedia of Type Strains, Phase IV (KMG-IV): sequencing the most valuable type-strain genomes for metagenomic binning, comparative biology and taxonomic classification.</title>
        <authorList>
            <person name="Goeker M."/>
        </authorList>
    </citation>
    <scope>NUCLEOTIDE SEQUENCE [LARGE SCALE GENOMIC DNA]</scope>
    <source>
        <strain evidence="7 8">DSM 2163</strain>
    </source>
</reference>
<dbReference type="Pfam" id="PF00015">
    <property type="entry name" value="MCPsignal"/>
    <property type="match status" value="1"/>
</dbReference>
<evidence type="ECO:0000259" key="6">
    <source>
        <dbReference type="PROSITE" id="PS50192"/>
    </source>
</evidence>
<dbReference type="PROSITE" id="PS50111">
    <property type="entry name" value="CHEMOTAXIS_TRANSDUC_2"/>
    <property type="match status" value="1"/>
</dbReference>
<sequence length="491" mass="52547">MSLFRSDSGSLVASIDRSMGRIEFALDGTITDANATFLALIGYSLDELRGRKHAQLMPEAERDDAAYREFWDGLRRGEFRSGEFRRIAKDGRSIWIQASYNPVLDRRGRPFKVVKFAADISAQTQRNAFYEAQIAAINRSQAVIHFTPEGTITDANDKFLEAMGYRLDEIRGRHHSLFVDSEEAAGAEYATFWTALGAGQYRAGEFRRIAKGGREVWIYGSYNPIFDSEGRPCAVVKFASDVTTQVADRLRRAEGQRAIQSELGDITLAMSDVTRQAKETADAVAVTSGNVQAVAAGSEEFAASISEISRHAAQAKGASDEAVIRAEEASGIVVGLTSAAERIGEVVSVIRSIADQTNLLALNATIEAARAGQAGRGFAVVATEVKALASQSSRATEDIGHQIAAVQDSTNRAVEAIRAIAATIGNLSEISMSVSSAVTEQAAVTQEISTNMQVAARSVDAVRRNAQGIAEAAGEIDGSVQKVTSAARAIG</sequence>
<dbReference type="PROSITE" id="PS50192">
    <property type="entry name" value="T_SNARE"/>
    <property type="match status" value="1"/>
</dbReference>
<comment type="similarity">
    <text evidence="1">Belongs to the methyl-accepting chemotaxis (MCP) protein family.</text>
</comment>
<evidence type="ECO:0000256" key="2">
    <source>
        <dbReference type="PROSITE-ProRule" id="PRU00284"/>
    </source>
</evidence>
<dbReference type="InterPro" id="IPR000727">
    <property type="entry name" value="T_SNARE_dom"/>
</dbReference>
<evidence type="ECO:0000256" key="1">
    <source>
        <dbReference type="ARBA" id="ARBA00029447"/>
    </source>
</evidence>
<proteinExistence type="inferred from homology"/>
<dbReference type="InterPro" id="IPR004090">
    <property type="entry name" value="Chemotax_Me-accpt_rcpt"/>
</dbReference>
<evidence type="ECO:0000313" key="7">
    <source>
        <dbReference type="EMBL" id="MBB5756913.1"/>
    </source>
</evidence>
<gene>
    <name evidence="7" type="ORF">HNR00_001621</name>
</gene>
<comment type="caution">
    <text evidence="7">The sequence shown here is derived from an EMBL/GenBank/DDBJ whole genome shotgun (WGS) entry which is preliminary data.</text>
</comment>
<dbReference type="SMART" id="SM00086">
    <property type="entry name" value="PAC"/>
    <property type="match status" value="2"/>
</dbReference>
<feature type="domain" description="T-SNARE coiled-coil homology" evidence="6">
    <location>
        <begin position="407"/>
        <end position="469"/>
    </location>
</feature>
<feature type="domain" description="PAS" evidence="4">
    <location>
        <begin position="27"/>
        <end position="59"/>
    </location>
</feature>
<dbReference type="Pfam" id="PF08447">
    <property type="entry name" value="PAS_3"/>
    <property type="match status" value="2"/>
</dbReference>
<dbReference type="PRINTS" id="PR00260">
    <property type="entry name" value="CHEMTRNSDUCR"/>
</dbReference>
<dbReference type="InterPro" id="IPR000014">
    <property type="entry name" value="PAS"/>
</dbReference>
<dbReference type="InterPro" id="IPR000700">
    <property type="entry name" value="PAS-assoc_C"/>
</dbReference>
<dbReference type="PROSITE" id="PS50113">
    <property type="entry name" value="PAC"/>
    <property type="match status" value="2"/>
</dbReference>
<evidence type="ECO:0000259" key="3">
    <source>
        <dbReference type="PROSITE" id="PS50111"/>
    </source>
</evidence>